<dbReference type="VEuPathDB" id="FungiDB:EYZ11_005637"/>
<dbReference type="Proteomes" id="UP000308092">
    <property type="component" value="Unassembled WGS sequence"/>
</dbReference>
<sequence length="340" mass="39253">MQSDKPLRRFYLLTYPRTASNLLLKILALEDQPNVKSGSYFFLPLHALRLDHGSESTHIEALAPDQKQKEIKCMKGCFSRLIQHLTEAEAKNQLTFVKEHTTFLTEPVAKTRAIDGQNSVTDEMPWMLDEQNGLTQPMEGRSVHNETLLSDSFLKTWKPSFLIRHPALAFPSYYRAVVRIGGEDYARSSRMRRYNRYMMTLRWTRQLYDFYADHFAATESAQGSCNDCNLWPLVLDADDVITHPTVVAKFCDLVGLDATKLKFKWEKERQERSPREKAMMSTIDESTGVNPSKATGCVDIDKEAARWKTEFGEDIGQMIDTFVREAMPDYMFLRSKRLRP</sequence>
<dbReference type="STRING" id="1220188.A0A4S3JHZ2"/>
<dbReference type="GeneID" id="54327980"/>
<gene>
    <name evidence="1" type="ORF">ATNIH1004_005278</name>
    <name evidence="2" type="ORF">EYZ11_005637</name>
</gene>
<dbReference type="Proteomes" id="UP000324241">
    <property type="component" value="Unassembled WGS sequence"/>
</dbReference>
<keyword evidence="3" id="KW-1185">Reference proteome</keyword>
<comment type="caution">
    <text evidence="2">The sequence shown here is derived from an EMBL/GenBank/DDBJ whole genome shotgun (WGS) entry which is preliminary data.</text>
</comment>
<dbReference type="PANTHER" id="PTHR48312">
    <property type="match status" value="1"/>
</dbReference>
<dbReference type="PANTHER" id="PTHR48312:SF1">
    <property type="entry name" value="SULFOTRANSFERASE"/>
    <property type="match status" value="1"/>
</dbReference>
<dbReference type="AlphaFoldDB" id="A0A4S3JHZ2"/>
<accession>A0A4S3JHZ2</accession>
<organism evidence="2 3">
    <name type="scientific">Aspergillus tanneri</name>
    <dbReference type="NCBI Taxonomy" id="1220188"/>
    <lineage>
        <taxon>Eukaryota</taxon>
        <taxon>Fungi</taxon>
        <taxon>Dikarya</taxon>
        <taxon>Ascomycota</taxon>
        <taxon>Pezizomycotina</taxon>
        <taxon>Eurotiomycetes</taxon>
        <taxon>Eurotiomycetidae</taxon>
        <taxon>Eurotiales</taxon>
        <taxon>Aspergillaceae</taxon>
        <taxon>Aspergillus</taxon>
        <taxon>Aspergillus subgen. Circumdati</taxon>
    </lineage>
</organism>
<evidence type="ECO:0000313" key="4">
    <source>
        <dbReference type="Proteomes" id="UP000324241"/>
    </source>
</evidence>
<dbReference type="OrthoDB" id="3650366at2759"/>
<dbReference type="RefSeq" id="XP_033428738.1">
    <property type="nucleotide sequence ID" value="XM_033569932.1"/>
</dbReference>
<dbReference type="SUPFAM" id="SSF52540">
    <property type="entry name" value="P-loop containing nucleoside triphosphate hydrolases"/>
    <property type="match status" value="1"/>
</dbReference>
<evidence type="ECO:0000313" key="1">
    <source>
        <dbReference type="EMBL" id="KAA8649377.1"/>
    </source>
</evidence>
<dbReference type="EMBL" id="SOSA01000184">
    <property type="protein sequence ID" value="THC94875.1"/>
    <property type="molecule type" value="Genomic_DNA"/>
</dbReference>
<protein>
    <recommendedName>
        <fullName evidence="5">Sulfotransferase domain-containing protein</fullName>
    </recommendedName>
</protein>
<evidence type="ECO:0000313" key="3">
    <source>
        <dbReference type="Proteomes" id="UP000308092"/>
    </source>
</evidence>
<evidence type="ECO:0000313" key="2">
    <source>
        <dbReference type="EMBL" id="THC94875.1"/>
    </source>
</evidence>
<dbReference type="Gene3D" id="3.40.50.300">
    <property type="entry name" value="P-loop containing nucleotide triphosphate hydrolases"/>
    <property type="match status" value="1"/>
</dbReference>
<proteinExistence type="predicted"/>
<dbReference type="InterPro" id="IPR027417">
    <property type="entry name" value="P-loop_NTPase"/>
</dbReference>
<dbReference type="EMBL" id="QUQM01000003">
    <property type="protein sequence ID" value="KAA8649377.1"/>
    <property type="molecule type" value="Genomic_DNA"/>
</dbReference>
<reference evidence="1 4" key="2">
    <citation type="submission" date="2019-08" db="EMBL/GenBank/DDBJ databases">
        <title>The genome sequence of a newly discovered highly antifungal drug resistant Aspergillus species, Aspergillus tanneri NIH 1004.</title>
        <authorList>
            <person name="Mounaud S."/>
            <person name="Singh I."/>
            <person name="Joardar V."/>
            <person name="Pakala S."/>
            <person name="Pakala S."/>
            <person name="Venepally P."/>
            <person name="Chung J.K."/>
            <person name="Losada L."/>
            <person name="Nierman W.C."/>
        </authorList>
    </citation>
    <scope>NUCLEOTIDE SEQUENCE [LARGE SCALE GENOMIC DNA]</scope>
    <source>
        <strain evidence="1 4">NIH1004</strain>
    </source>
</reference>
<name>A0A4S3JHZ2_9EURO</name>
<reference evidence="2 3" key="1">
    <citation type="submission" date="2019-03" db="EMBL/GenBank/DDBJ databases">
        <title>The genome sequence of a newly discovered highly antifungal drug resistant Aspergillus species, Aspergillus tanneri NIH 1004.</title>
        <authorList>
            <person name="Mounaud S."/>
            <person name="Singh I."/>
            <person name="Joardar V."/>
            <person name="Pakala S."/>
            <person name="Pakala S."/>
            <person name="Venepally P."/>
            <person name="Hoover J."/>
            <person name="Nierman W."/>
            <person name="Chung J."/>
            <person name="Losada L."/>
        </authorList>
    </citation>
    <scope>NUCLEOTIDE SEQUENCE [LARGE SCALE GENOMIC DNA]</scope>
    <source>
        <strain evidence="2 3">NIH1004</strain>
    </source>
</reference>
<evidence type="ECO:0008006" key="5">
    <source>
        <dbReference type="Google" id="ProtNLM"/>
    </source>
</evidence>